<comment type="caution">
    <text evidence="6">The sequence shown here is derived from an EMBL/GenBank/DDBJ whole genome shotgun (WGS) entry which is preliminary data.</text>
</comment>
<evidence type="ECO:0000256" key="1">
    <source>
        <dbReference type="ARBA" id="ARBA00004236"/>
    </source>
</evidence>
<reference evidence="6 7" key="1">
    <citation type="submission" date="2019-10" db="EMBL/GenBank/DDBJ databases">
        <title>Genome sequence of Phaeocystidibacter marisrubri JCM30614 (type strain).</title>
        <authorList>
            <person name="Bowman J.P."/>
        </authorList>
    </citation>
    <scope>NUCLEOTIDE SEQUENCE [LARGE SCALE GENOMIC DNA]</scope>
    <source>
        <strain evidence="6 7">JCM 30614</strain>
    </source>
</reference>
<comment type="subcellular location">
    <subcellularLocation>
        <location evidence="1">Cell membrane</location>
    </subcellularLocation>
</comment>
<dbReference type="RefSeq" id="WP_151692193.1">
    <property type="nucleotide sequence ID" value="NZ_BMGX01000002.1"/>
</dbReference>
<organism evidence="6 7">
    <name type="scientific">Phaeocystidibacter marisrubri</name>
    <dbReference type="NCBI Taxonomy" id="1577780"/>
    <lineage>
        <taxon>Bacteria</taxon>
        <taxon>Pseudomonadati</taxon>
        <taxon>Bacteroidota</taxon>
        <taxon>Flavobacteriia</taxon>
        <taxon>Flavobacteriales</taxon>
        <taxon>Phaeocystidibacteraceae</taxon>
        <taxon>Phaeocystidibacter</taxon>
    </lineage>
</organism>
<keyword evidence="4" id="KW-0325">Glycoprotein</keyword>
<dbReference type="Gene3D" id="2.60.120.260">
    <property type="entry name" value="Galactose-binding domain-like"/>
    <property type="match status" value="1"/>
</dbReference>
<dbReference type="SMART" id="SM01225">
    <property type="entry name" value="G8"/>
    <property type="match status" value="1"/>
</dbReference>
<dbReference type="PROSITE" id="PS51484">
    <property type="entry name" value="G8"/>
    <property type="match status" value="1"/>
</dbReference>
<dbReference type="NCBIfam" id="TIGR04183">
    <property type="entry name" value="Por_Secre_tail"/>
    <property type="match status" value="1"/>
</dbReference>
<sequence length="1145" mass="126317">MLLKITLSKWHLMLLLIWFGLHSVNGQNPVSSIQNGVVVPYPATPHVGQMLRWSDPGTWNTGAVPGPGDEVTIPLESAVVIDCDVEVQAIRVHGQLVVLPELETVSIETEYMLISGELSLFEWGTEDEPWRGKGVLTLNGESPAIIPGVTSFPPENSKGIMVMSNGMLHVHGVEKTSWTVLDRTANVGEGQIEVEGIVSGWNPGDEIVIASSAPYIFDLQNFWGDDGHLEQAERVNVVSTQVVNGNTIIEINPPLQFSHYGEIQTYTSGSQSWDLDERTEVGMLTRNIKIQGDKSSEVTHHGGHIMIMYSAFGFVSGVELFRMGQQEFKARYPFHWHMAKDVSGQYLMNSSLHDLYFRAVTVHGTQNSTVNDNVVFETQGHAMFFEDAVESGNVMNNNLVMNVRRPPLGIGASSFIGSDRGEAHIRARGPGAFWITNPQNTFEGNHVAGIQGMGFWYGMPKDPTGPSANDPAYSSLQPSRLPLTKFHNNTAHGAMTGFHQDHANDDNSTTGFNGGHYFLNNLSWQTVTNFTAYHCYRGWWTLTVDKGIEFHNTILADCVGKGMTVTSFKGRTYNSLFVGHSANNPLGGSTHFTNSAISLYDGYMAAYDSHFADFNYTHQGVFELIGGRENRTNNIFKGCTFTPNSKLYDPEIIEPMSVRLMSVAHDVDGVLTQPWGAVCVYHPFMVDQTNFTSYLNAKSYTTDYHFAALNVFYNYQLYTIGGANTNPDAGNQYMEWGDGHCIHTDERLQDKAQYGVVPNLGRVYKLRLLEGIPDPLDIHLNYAMNGDVIDFQILDSPTNLTISTSGYSSKSSEAAVWTSSTNAYHWNATTKTLSVRMIAANAAGTSPELKMTATAKVQINGGNLAPLNSRDSRPFGGTHRTPDTKVEAEWFDYGGQDVAYYKTLPPEMIYFFTQFPDPNDQPENLRSLSYGRKGELLRLYPIATGEFAVKDIDDQEYIRYTFQSANTFTADFNLEYALVNAGEIEVFVNGVSAWGAPVSLAASGGATTFTNVILQPITLQPGINVVEIKSHCDDLSIDWFSIGDPNVVSAPAPICKASPTTSIAEEVDLGLSVYPNPSDGIVNIHFDAQAEESLLQVADLQGRVLMNEWIDSDVQLNTQNFVTGTYIITLTNPNGEQQREILLIK</sequence>
<dbReference type="Proteomes" id="UP000484164">
    <property type="component" value="Unassembled WGS sequence"/>
</dbReference>
<dbReference type="OrthoDB" id="5477965at2"/>
<feature type="domain" description="G8" evidence="5">
    <location>
        <begin position="57"/>
        <end position="183"/>
    </location>
</feature>
<keyword evidence="7" id="KW-1185">Reference proteome</keyword>
<evidence type="ECO:0000313" key="7">
    <source>
        <dbReference type="Proteomes" id="UP000484164"/>
    </source>
</evidence>
<protein>
    <submittedName>
        <fullName evidence="6">T9SS type A sorting domain-containing protein</fullName>
    </submittedName>
</protein>
<dbReference type="EMBL" id="WBVQ01000001">
    <property type="protein sequence ID" value="KAB2817561.1"/>
    <property type="molecule type" value="Genomic_DNA"/>
</dbReference>
<name>A0A6L3ZI69_9FLAO</name>
<dbReference type="InterPro" id="IPR008979">
    <property type="entry name" value="Galactose-bd-like_sf"/>
</dbReference>
<evidence type="ECO:0000313" key="6">
    <source>
        <dbReference type="EMBL" id="KAB2817561.1"/>
    </source>
</evidence>
<keyword evidence="3" id="KW-0732">Signal</keyword>
<evidence type="ECO:0000256" key="4">
    <source>
        <dbReference type="ARBA" id="ARBA00023180"/>
    </source>
</evidence>
<dbReference type="AlphaFoldDB" id="A0A6L3ZI69"/>
<dbReference type="PANTHER" id="PTHR46769">
    <property type="entry name" value="POLYCYSTIC KIDNEY AND HEPATIC DISEASE 1 (AUTOSOMAL RECESSIVE)-LIKE 1"/>
    <property type="match status" value="1"/>
</dbReference>
<evidence type="ECO:0000256" key="2">
    <source>
        <dbReference type="ARBA" id="ARBA00022475"/>
    </source>
</evidence>
<dbReference type="GO" id="GO:0005886">
    <property type="term" value="C:plasma membrane"/>
    <property type="evidence" value="ECO:0007669"/>
    <property type="project" value="UniProtKB-SubCell"/>
</dbReference>
<dbReference type="InterPro" id="IPR019316">
    <property type="entry name" value="G8_domain"/>
</dbReference>
<keyword evidence="2" id="KW-0472">Membrane</keyword>
<dbReference type="Pfam" id="PF24606">
    <property type="entry name" value="CEMIP_beta-hel"/>
    <property type="match status" value="1"/>
</dbReference>
<dbReference type="SUPFAM" id="SSF51126">
    <property type="entry name" value="Pectin lyase-like"/>
    <property type="match status" value="1"/>
</dbReference>
<dbReference type="SUPFAM" id="SSF49785">
    <property type="entry name" value="Galactose-binding domain-like"/>
    <property type="match status" value="1"/>
</dbReference>
<keyword evidence="2" id="KW-1003">Cell membrane</keyword>
<gene>
    <name evidence="6" type="ORF">F8C82_03945</name>
</gene>
<evidence type="ECO:0000259" key="5">
    <source>
        <dbReference type="PROSITE" id="PS51484"/>
    </source>
</evidence>
<proteinExistence type="predicted"/>
<evidence type="ECO:0000256" key="3">
    <source>
        <dbReference type="ARBA" id="ARBA00022729"/>
    </source>
</evidence>
<dbReference type="Pfam" id="PF10162">
    <property type="entry name" value="G8"/>
    <property type="match status" value="1"/>
</dbReference>
<dbReference type="InterPro" id="IPR026444">
    <property type="entry name" value="Secre_tail"/>
</dbReference>
<dbReference type="InterPro" id="IPR055401">
    <property type="entry name" value="CEMIP_beta-hel_dom"/>
</dbReference>
<dbReference type="Pfam" id="PF18962">
    <property type="entry name" value="Por_Secre_tail"/>
    <property type="match status" value="1"/>
</dbReference>
<dbReference type="PANTHER" id="PTHR46769:SF2">
    <property type="entry name" value="FIBROCYSTIN-L ISOFORM 2 PRECURSOR-RELATED"/>
    <property type="match status" value="1"/>
</dbReference>
<dbReference type="InterPro" id="IPR052387">
    <property type="entry name" value="Fibrocystin"/>
</dbReference>
<dbReference type="InterPro" id="IPR011050">
    <property type="entry name" value="Pectin_lyase_fold/virulence"/>
</dbReference>
<accession>A0A6L3ZI69</accession>